<name>A0A371H5G9_MUCPR</name>
<evidence type="ECO:0000259" key="3">
    <source>
        <dbReference type="Pfam" id="PF17919"/>
    </source>
</evidence>
<dbReference type="InterPro" id="IPR041577">
    <property type="entry name" value="RT_RNaseH_2"/>
</dbReference>
<proteinExistence type="predicted"/>
<dbReference type="InterPro" id="IPR043128">
    <property type="entry name" value="Rev_trsase/Diguanyl_cyclase"/>
</dbReference>
<feature type="transmembrane region" description="Helical" evidence="2">
    <location>
        <begin position="141"/>
        <end position="161"/>
    </location>
</feature>
<feature type="non-terminal residue" evidence="4">
    <location>
        <position position="1"/>
    </location>
</feature>
<keyword evidence="2" id="KW-0812">Transmembrane</keyword>
<dbReference type="Proteomes" id="UP000257109">
    <property type="component" value="Unassembled WGS sequence"/>
</dbReference>
<accession>A0A371H5G9</accession>
<feature type="transmembrane region" description="Helical" evidence="2">
    <location>
        <begin position="269"/>
        <end position="290"/>
    </location>
</feature>
<protein>
    <recommendedName>
        <fullName evidence="3">Reverse transcriptase/retrotransposon-derived protein RNase H-like domain-containing protein</fullName>
    </recommendedName>
</protein>
<evidence type="ECO:0000313" key="4">
    <source>
        <dbReference type="EMBL" id="RDX98058.1"/>
    </source>
</evidence>
<gene>
    <name evidence="4" type="ORF">CR513_19080</name>
</gene>
<dbReference type="AlphaFoldDB" id="A0A371H5G9"/>
<dbReference type="PANTHER" id="PTHR35046:SF9">
    <property type="entry name" value="RNA-DIRECTED DNA POLYMERASE"/>
    <property type="match status" value="1"/>
</dbReference>
<dbReference type="PANTHER" id="PTHR35046">
    <property type="entry name" value="ZINC KNUCKLE (CCHC-TYPE) FAMILY PROTEIN"/>
    <property type="match status" value="1"/>
</dbReference>
<feature type="domain" description="Reverse transcriptase/retrotransposon-derived protein RNase H-like" evidence="3">
    <location>
        <begin position="369"/>
        <end position="409"/>
    </location>
</feature>
<feature type="region of interest" description="Disordered" evidence="1">
    <location>
        <begin position="100"/>
        <end position="120"/>
    </location>
</feature>
<dbReference type="InterPro" id="IPR043502">
    <property type="entry name" value="DNA/RNA_pol_sf"/>
</dbReference>
<dbReference type="Pfam" id="PF17919">
    <property type="entry name" value="RT_RNaseH_2"/>
    <property type="match status" value="1"/>
</dbReference>
<sequence>MDQSLGDTDRAFLRNLIVGGLINPNLIKYVDNIIKHSREHGEHREYCTSRFHDKGKIEDITRRSVEEIEPPPRPRGPNDGLALCTILNPNSYQVSKMLMEGKRGKRKSGGGKSKRASERKETLLVGRKEVKRMLLARKEPILLFPTNMFFYVTYPLLNLLIGFQDMLEEYKGIFPKEMLQGLPPLRGIEHHIDLIFGASLLNRHPDTANPKVSKEIQKQVEKLLEKGWKRESISPCAILVILVPKKDDTWRMVREGDEWKATFMTKFGLYEWLIMPLALINALSTFMRLMNHVLRSLIGKCVVVYYDDILVYSSCVDDYVMHVKREKFTFCIREVLFLGFVVVSHGVKVDDEKVKANQNWPIPQSVHDWEKSQERAFQALKDSLTHAPILTLLKFSKSFELECNASNMGKFVVHSDHESLKHLRAQNKLNKRHVKWVEILEQFPYIIKHKQGKVNIVADALSRRHLCLRPSCLGLNALRNYTFGMMTYELCANLANGGLFRHEGSSIRELLVREAYESGLIGHFRELKTFETLNEHSY</sequence>
<organism evidence="4 5">
    <name type="scientific">Mucuna pruriens</name>
    <name type="common">Velvet bean</name>
    <name type="synonym">Dolichos pruriens</name>
    <dbReference type="NCBI Taxonomy" id="157652"/>
    <lineage>
        <taxon>Eukaryota</taxon>
        <taxon>Viridiplantae</taxon>
        <taxon>Streptophyta</taxon>
        <taxon>Embryophyta</taxon>
        <taxon>Tracheophyta</taxon>
        <taxon>Spermatophyta</taxon>
        <taxon>Magnoliopsida</taxon>
        <taxon>eudicotyledons</taxon>
        <taxon>Gunneridae</taxon>
        <taxon>Pentapetalae</taxon>
        <taxon>rosids</taxon>
        <taxon>fabids</taxon>
        <taxon>Fabales</taxon>
        <taxon>Fabaceae</taxon>
        <taxon>Papilionoideae</taxon>
        <taxon>50 kb inversion clade</taxon>
        <taxon>NPAAA clade</taxon>
        <taxon>indigoferoid/millettioid clade</taxon>
        <taxon>Phaseoleae</taxon>
        <taxon>Mucuna</taxon>
    </lineage>
</organism>
<keyword evidence="5" id="KW-1185">Reference proteome</keyword>
<reference evidence="4" key="1">
    <citation type="submission" date="2018-05" db="EMBL/GenBank/DDBJ databases">
        <title>Draft genome of Mucuna pruriens seed.</title>
        <authorList>
            <person name="Nnadi N.E."/>
            <person name="Vos R."/>
            <person name="Hasami M.H."/>
            <person name="Devisetty U.K."/>
            <person name="Aguiy J.C."/>
        </authorList>
    </citation>
    <scope>NUCLEOTIDE SEQUENCE [LARGE SCALE GENOMIC DNA]</scope>
    <source>
        <strain evidence="4">JCA_2017</strain>
    </source>
</reference>
<comment type="caution">
    <text evidence="4">The sequence shown here is derived from an EMBL/GenBank/DDBJ whole genome shotgun (WGS) entry which is preliminary data.</text>
</comment>
<dbReference type="CDD" id="cd01647">
    <property type="entry name" value="RT_LTR"/>
    <property type="match status" value="1"/>
</dbReference>
<keyword evidence="2" id="KW-1133">Transmembrane helix</keyword>
<dbReference type="EMBL" id="QJKJ01003517">
    <property type="protein sequence ID" value="RDX98058.1"/>
    <property type="molecule type" value="Genomic_DNA"/>
</dbReference>
<keyword evidence="2" id="KW-0472">Membrane</keyword>
<dbReference type="SUPFAM" id="SSF56672">
    <property type="entry name" value="DNA/RNA polymerases"/>
    <property type="match status" value="1"/>
</dbReference>
<feature type="compositionally biased region" description="Basic residues" evidence="1">
    <location>
        <begin position="103"/>
        <end position="114"/>
    </location>
</feature>
<evidence type="ECO:0000256" key="2">
    <source>
        <dbReference type="SAM" id="Phobius"/>
    </source>
</evidence>
<dbReference type="Gene3D" id="3.10.10.10">
    <property type="entry name" value="HIV Type 1 Reverse Transcriptase, subunit A, domain 1"/>
    <property type="match status" value="2"/>
</dbReference>
<dbReference type="Gene3D" id="3.30.70.270">
    <property type="match status" value="1"/>
</dbReference>
<dbReference type="OrthoDB" id="1909920at2759"/>
<evidence type="ECO:0000256" key="1">
    <source>
        <dbReference type="SAM" id="MobiDB-lite"/>
    </source>
</evidence>
<evidence type="ECO:0000313" key="5">
    <source>
        <dbReference type="Proteomes" id="UP000257109"/>
    </source>
</evidence>